<evidence type="ECO:0000313" key="1">
    <source>
        <dbReference type="EMBL" id="KAJ8104616.1"/>
    </source>
</evidence>
<proteinExistence type="predicted"/>
<comment type="caution">
    <text evidence="1">The sequence shown here is derived from an EMBL/GenBank/DDBJ whole genome shotgun (WGS) entry which is preliminary data.</text>
</comment>
<accession>A0ACC2HNI9</accession>
<keyword evidence="2" id="KW-1185">Reference proteome</keyword>
<protein>
    <submittedName>
        <fullName evidence="1">Uncharacterized protein</fullName>
    </submittedName>
</protein>
<dbReference type="EMBL" id="JAPHNI010001902">
    <property type="protein sequence ID" value="KAJ8104616.1"/>
    <property type="molecule type" value="Genomic_DNA"/>
</dbReference>
<dbReference type="Proteomes" id="UP001153331">
    <property type="component" value="Unassembled WGS sequence"/>
</dbReference>
<reference evidence="1" key="1">
    <citation type="submission" date="2022-11" db="EMBL/GenBank/DDBJ databases">
        <title>Genome Sequence of Boeremia exigua.</title>
        <authorList>
            <person name="Buettner E."/>
        </authorList>
    </citation>
    <scope>NUCLEOTIDE SEQUENCE</scope>
    <source>
        <strain evidence="1">CU02</strain>
    </source>
</reference>
<sequence length="488" mass="53901">MDVLVGLISHTLLLLQLGGPGSTILPHQQQTTSVLSEKDPNGSTSTNNIGVVMEVTKEASQSRVQLLSTVRKCMADLATHVYYTDQISDMVEAILSRLKPSTASTTTAEAIENPEEAIDSVATSGSLREKKHVDRFFSFETARITALESVKAIIKTANARRPDGSSASVARSRIGVHVWEGTQWLLRDPSGTVRKAYVDALITWLTMEKTKLDMRIADHYRRKESDHDKGGRAKRAVSNASQREKSPKAGRHSFLPLLHLAVYENALQLVDSEADYLLLHLLLATLIERLGVNAARSGLPMIMRLQEDIAVVEEPSAKMRIGSLVHGYLWALSMTFDFETVAIGRTIHNEITRRNSHGLWLKSIRVPPMPVDRIDTPHPNISKLPASVVQSESLVPFDNRDALVEKISEGYSTSLYSPASSPAGSPGRSMSTSSYSGLPVIHQPTIETNNILSAPTIPFKVREDLLADWTLHSEPQQLPRRPYTQRRA</sequence>
<evidence type="ECO:0000313" key="2">
    <source>
        <dbReference type="Proteomes" id="UP001153331"/>
    </source>
</evidence>
<name>A0ACC2HNI9_9PLEO</name>
<gene>
    <name evidence="1" type="ORF">OPT61_g10661</name>
</gene>
<organism evidence="1 2">
    <name type="scientific">Boeremia exigua</name>
    <dbReference type="NCBI Taxonomy" id="749465"/>
    <lineage>
        <taxon>Eukaryota</taxon>
        <taxon>Fungi</taxon>
        <taxon>Dikarya</taxon>
        <taxon>Ascomycota</taxon>
        <taxon>Pezizomycotina</taxon>
        <taxon>Dothideomycetes</taxon>
        <taxon>Pleosporomycetidae</taxon>
        <taxon>Pleosporales</taxon>
        <taxon>Pleosporineae</taxon>
        <taxon>Didymellaceae</taxon>
        <taxon>Boeremia</taxon>
    </lineage>
</organism>